<dbReference type="Gene3D" id="3.40.50.720">
    <property type="entry name" value="NAD(P)-binding Rossmann-like Domain"/>
    <property type="match status" value="1"/>
</dbReference>
<comment type="cofactor">
    <cofactor evidence="6">
        <name>Mg(2+)</name>
        <dbReference type="ChEBI" id="CHEBI:18420"/>
    </cofactor>
    <text evidence="6">Binds 1 Mg(2+) ion per monomer.</text>
</comment>
<evidence type="ECO:0000259" key="7">
    <source>
        <dbReference type="Pfam" id="PF04321"/>
    </source>
</evidence>
<accession>A0A972VVN2</accession>
<dbReference type="NCBIfam" id="TIGR01214">
    <property type="entry name" value="rmlD"/>
    <property type="match status" value="1"/>
</dbReference>
<dbReference type="GO" id="GO:0005829">
    <property type="term" value="C:cytosol"/>
    <property type="evidence" value="ECO:0007669"/>
    <property type="project" value="TreeGrafter"/>
</dbReference>
<evidence type="ECO:0000313" key="8">
    <source>
        <dbReference type="EMBL" id="NQV64583.1"/>
    </source>
</evidence>
<reference evidence="8" key="1">
    <citation type="submission" date="2020-05" db="EMBL/GenBank/DDBJ databases">
        <title>Sulfur intermediates as new biogeochemical hubs in an aquatic model microbial ecosystem.</title>
        <authorList>
            <person name="Vigneron A."/>
        </authorList>
    </citation>
    <scope>NUCLEOTIDE SEQUENCE</scope>
    <source>
        <strain evidence="8">Bin.250</strain>
    </source>
</reference>
<comment type="pathway">
    <text evidence="1 6">Carbohydrate biosynthesis; dTDP-L-rhamnose biosynthesis.</text>
</comment>
<keyword evidence="6" id="KW-0521">NADP</keyword>
<dbReference type="CDD" id="cd05254">
    <property type="entry name" value="dTDP_HR_like_SDR_e"/>
    <property type="match status" value="1"/>
</dbReference>
<evidence type="ECO:0000256" key="4">
    <source>
        <dbReference type="ARBA" id="ARBA00017099"/>
    </source>
</evidence>
<gene>
    <name evidence="8" type="primary">rfbD</name>
    <name evidence="8" type="ORF">HQ497_04385</name>
</gene>
<dbReference type="PANTHER" id="PTHR10491">
    <property type="entry name" value="DTDP-4-DEHYDRORHAMNOSE REDUCTASE"/>
    <property type="match status" value="1"/>
</dbReference>
<evidence type="ECO:0000313" key="9">
    <source>
        <dbReference type="Proteomes" id="UP000754644"/>
    </source>
</evidence>
<name>A0A972VVN2_9GAMM</name>
<dbReference type="GO" id="GO:0019305">
    <property type="term" value="P:dTDP-rhamnose biosynthetic process"/>
    <property type="evidence" value="ECO:0007669"/>
    <property type="project" value="TreeGrafter"/>
</dbReference>
<comment type="caution">
    <text evidence="8">The sequence shown here is derived from an EMBL/GenBank/DDBJ whole genome shotgun (WGS) entry which is preliminary data.</text>
</comment>
<evidence type="ECO:0000256" key="3">
    <source>
        <dbReference type="ARBA" id="ARBA00012929"/>
    </source>
</evidence>
<dbReference type="AlphaFoldDB" id="A0A972VVN2"/>
<dbReference type="Pfam" id="PF04321">
    <property type="entry name" value="RmlD_sub_bind"/>
    <property type="match status" value="1"/>
</dbReference>
<dbReference type="SUPFAM" id="SSF51735">
    <property type="entry name" value="NAD(P)-binding Rossmann-fold domains"/>
    <property type="match status" value="1"/>
</dbReference>
<dbReference type="PANTHER" id="PTHR10491:SF4">
    <property type="entry name" value="METHIONINE ADENOSYLTRANSFERASE 2 SUBUNIT BETA"/>
    <property type="match status" value="1"/>
</dbReference>
<evidence type="ECO:0000256" key="6">
    <source>
        <dbReference type="RuleBase" id="RU364082"/>
    </source>
</evidence>
<organism evidence="8 9">
    <name type="scientific">SAR86 cluster bacterium</name>
    <dbReference type="NCBI Taxonomy" id="2030880"/>
    <lineage>
        <taxon>Bacteria</taxon>
        <taxon>Pseudomonadati</taxon>
        <taxon>Pseudomonadota</taxon>
        <taxon>Gammaproteobacteria</taxon>
        <taxon>SAR86 cluster</taxon>
    </lineage>
</organism>
<dbReference type="GO" id="GO:0008831">
    <property type="term" value="F:dTDP-4-dehydrorhamnose reductase activity"/>
    <property type="evidence" value="ECO:0007669"/>
    <property type="project" value="UniProtKB-EC"/>
</dbReference>
<dbReference type="EC" id="1.1.1.133" evidence="3 6"/>
<comment type="catalytic activity">
    <reaction evidence="5 6">
        <text>dTDP-beta-L-rhamnose + NADP(+) = dTDP-4-dehydro-beta-L-rhamnose + NADPH + H(+)</text>
        <dbReference type="Rhea" id="RHEA:21796"/>
        <dbReference type="ChEBI" id="CHEBI:15378"/>
        <dbReference type="ChEBI" id="CHEBI:57510"/>
        <dbReference type="ChEBI" id="CHEBI:57783"/>
        <dbReference type="ChEBI" id="CHEBI:58349"/>
        <dbReference type="ChEBI" id="CHEBI:62830"/>
        <dbReference type="EC" id="1.1.1.133"/>
    </reaction>
</comment>
<evidence type="ECO:0000256" key="2">
    <source>
        <dbReference type="ARBA" id="ARBA00010944"/>
    </source>
</evidence>
<feature type="domain" description="RmlD-like substrate binding" evidence="7">
    <location>
        <begin position="23"/>
        <end position="319"/>
    </location>
</feature>
<dbReference type="Gene3D" id="3.90.25.10">
    <property type="entry name" value="UDP-galactose 4-epimerase, domain 1"/>
    <property type="match status" value="1"/>
</dbReference>
<protein>
    <recommendedName>
        <fullName evidence="4 6">dTDP-4-dehydrorhamnose reductase</fullName>
        <ecNumber evidence="3 6">1.1.1.133</ecNumber>
    </recommendedName>
</protein>
<sequence length="327" mass="35378">MPELLIDKDNDNEHENLGVDCMVLGAGQLGQCLRAAQPAAYEIHYCDHAALDITDSAQVTAMLQQLQPQVVINATAYTAVDKAETEIGQAFQVNAMAVDQLAAACASVGAVLIHISTDFVFGGQDDSARVKSRQPRPWRPTDLTHPMGVYGASKLVGEQGILATANLKAYIIRTSWLYSEYGNNFVKTMLRLMAERDAIGVVNDQIGSPTDSLGLAKVLWELAAANLKGQPTPSESIQPGIYHWSDAGAISWHDFAVEIQRQALQQGLLKKAIPINPIGTADYPTPARRPAYSVLDCSELVAALNKPQTDWQLNLQRVLGCLAADTN</sequence>
<proteinExistence type="inferred from homology"/>
<evidence type="ECO:0000256" key="1">
    <source>
        <dbReference type="ARBA" id="ARBA00004781"/>
    </source>
</evidence>
<dbReference type="InterPro" id="IPR036291">
    <property type="entry name" value="NAD(P)-bd_dom_sf"/>
</dbReference>
<evidence type="ECO:0000256" key="5">
    <source>
        <dbReference type="ARBA" id="ARBA00048200"/>
    </source>
</evidence>
<comment type="similarity">
    <text evidence="2 6">Belongs to the dTDP-4-dehydrorhamnose reductase family.</text>
</comment>
<dbReference type="InterPro" id="IPR005913">
    <property type="entry name" value="dTDP_dehydrorham_reduct"/>
</dbReference>
<comment type="function">
    <text evidence="6">Catalyzes the reduction of dTDP-6-deoxy-L-lyxo-4-hexulose to yield dTDP-L-rhamnose.</text>
</comment>
<dbReference type="InterPro" id="IPR029903">
    <property type="entry name" value="RmlD-like-bd"/>
</dbReference>
<dbReference type="EMBL" id="JABMOJ010000158">
    <property type="protein sequence ID" value="NQV64583.1"/>
    <property type="molecule type" value="Genomic_DNA"/>
</dbReference>
<keyword evidence="6 8" id="KW-0560">Oxidoreductase</keyword>
<dbReference type="Proteomes" id="UP000754644">
    <property type="component" value="Unassembled WGS sequence"/>
</dbReference>